<dbReference type="Pfam" id="PF02082">
    <property type="entry name" value="Rrf2"/>
    <property type="match status" value="1"/>
</dbReference>
<reference evidence="1" key="1">
    <citation type="submission" date="2024-05" db="EMBL/GenBank/DDBJ databases">
        <title>Whole genome shotgun sequence of Streptomyces hydrogenans NBRC 13475.</title>
        <authorList>
            <person name="Komaki H."/>
            <person name="Tamura T."/>
        </authorList>
    </citation>
    <scope>NUCLEOTIDE SEQUENCE</scope>
    <source>
        <strain evidence="1">NBRC 13475</strain>
    </source>
</reference>
<dbReference type="EMBL" id="BNDW01000117">
    <property type="protein sequence ID" value="GHI27924.1"/>
    <property type="molecule type" value="Genomic_DNA"/>
</dbReference>
<dbReference type="PROSITE" id="PS51197">
    <property type="entry name" value="HTH_RRF2_2"/>
    <property type="match status" value="1"/>
</dbReference>
<sequence length="187" mass="19941">MPGNGVRGRAGRSRAWAGTRTTAILSVVKMSSTVEWTVHVCLTLACAPPGTLMQAGALAEFHGLPKAYLTKQLQALVKSGIMRSTPGVRGGFSLARPSSEITLMDIVAAVEGRADLFQCAEIRKSGVIAESGLSNVNLPCIVQIEMTKAEMAWRKALAAQTLDGLARRLEKGAPRVVDLTRQWISAI</sequence>
<dbReference type="NCBIfam" id="TIGR00738">
    <property type="entry name" value="rrf2_super"/>
    <property type="match status" value="1"/>
</dbReference>
<comment type="caution">
    <text evidence="1">The sequence shown here is derived from an EMBL/GenBank/DDBJ whole genome shotgun (WGS) entry which is preliminary data.</text>
</comment>
<protein>
    <submittedName>
        <fullName evidence="1">Rrf2 family transcriptional regulator</fullName>
    </submittedName>
</protein>
<dbReference type="InterPro" id="IPR036388">
    <property type="entry name" value="WH-like_DNA-bd_sf"/>
</dbReference>
<proteinExistence type="predicted"/>
<gene>
    <name evidence="1" type="ORF">Shyd_92950</name>
</gene>
<keyword evidence="2" id="KW-1185">Reference proteome</keyword>
<accession>A0ABQ3PSD4</accession>
<dbReference type="PROSITE" id="PS01332">
    <property type="entry name" value="HTH_RRF2_1"/>
    <property type="match status" value="1"/>
</dbReference>
<dbReference type="InterPro" id="IPR030489">
    <property type="entry name" value="TR_Rrf2-type_CS"/>
</dbReference>
<name>A0ABQ3PSD4_9ACTN</name>
<dbReference type="Proteomes" id="UP001052739">
    <property type="component" value="Unassembled WGS sequence"/>
</dbReference>
<evidence type="ECO:0000313" key="2">
    <source>
        <dbReference type="Proteomes" id="UP001052739"/>
    </source>
</evidence>
<evidence type="ECO:0000313" key="1">
    <source>
        <dbReference type="EMBL" id="GHI27924.1"/>
    </source>
</evidence>
<dbReference type="Gene3D" id="1.10.10.10">
    <property type="entry name" value="Winged helix-like DNA-binding domain superfamily/Winged helix DNA-binding domain"/>
    <property type="match status" value="1"/>
</dbReference>
<dbReference type="SUPFAM" id="SSF46785">
    <property type="entry name" value="Winged helix' DNA-binding domain"/>
    <property type="match status" value="1"/>
</dbReference>
<dbReference type="InterPro" id="IPR036390">
    <property type="entry name" value="WH_DNA-bd_sf"/>
</dbReference>
<organism evidence="1 2">
    <name type="scientific">Streptomyces hydrogenans</name>
    <dbReference type="NCBI Taxonomy" id="1873719"/>
    <lineage>
        <taxon>Bacteria</taxon>
        <taxon>Bacillati</taxon>
        <taxon>Actinomycetota</taxon>
        <taxon>Actinomycetes</taxon>
        <taxon>Kitasatosporales</taxon>
        <taxon>Streptomycetaceae</taxon>
        <taxon>Streptomyces</taxon>
    </lineage>
</organism>
<dbReference type="PANTHER" id="PTHR33221:SF13">
    <property type="entry name" value="TRANSCRIPTIONAL REGULATOR-RELATED"/>
    <property type="match status" value="1"/>
</dbReference>
<dbReference type="InterPro" id="IPR000944">
    <property type="entry name" value="Tscrpt_reg_Rrf2"/>
</dbReference>
<dbReference type="PANTHER" id="PTHR33221">
    <property type="entry name" value="WINGED HELIX-TURN-HELIX TRANSCRIPTIONAL REGULATOR, RRF2 FAMILY"/>
    <property type="match status" value="1"/>
</dbReference>